<sequence>MTTRYTKYIVTMRRQEPVADLVFCICTKTKSSPIHALDNIFGNRPDGTHTPLPRIITELGATTLTMAVFKKDGVAA</sequence>
<name>A0A511AYH3_9PROT</name>
<evidence type="ECO:0000313" key="1">
    <source>
        <dbReference type="EMBL" id="GEK92662.1"/>
    </source>
</evidence>
<comment type="caution">
    <text evidence="1">The sequence shown here is derived from an EMBL/GenBank/DDBJ whole genome shotgun (WGS) entry which is preliminary data.</text>
</comment>
<keyword evidence="2" id="KW-1185">Reference proteome</keyword>
<dbReference type="Proteomes" id="UP000321230">
    <property type="component" value="Unassembled WGS sequence"/>
</dbReference>
<dbReference type="AlphaFoldDB" id="A0A511AYH3"/>
<reference evidence="1 2" key="1">
    <citation type="submission" date="2019-07" db="EMBL/GenBank/DDBJ databases">
        <title>Whole genome shotgun sequence of Gluconobacter wancherniae NBRC 103581.</title>
        <authorList>
            <person name="Hosoyama A."/>
            <person name="Uohara A."/>
            <person name="Ohji S."/>
            <person name="Ichikawa N."/>
        </authorList>
    </citation>
    <scope>NUCLEOTIDE SEQUENCE [LARGE SCALE GENOMIC DNA]</scope>
    <source>
        <strain evidence="1 2">NBRC 103581</strain>
    </source>
</reference>
<dbReference type="EMBL" id="BJUZ01000001">
    <property type="protein sequence ID" value="GEK92662.1"/>
    <property type="molecule type" value="Genomic_DNA"/>
</dbReference>
<evidence type="ECO:0000313" key="2">
    <source>
        <dbReference type="Proteomes" id="UP000321230"/>
    </source>
</evidence>
<proteinExistence type="predicted"/>
<organism evidence="1 2">
    <name type="scientific">Gluconobacter wancherniae NBRC 103581</name>
    <dbReference type="NCBI Taxonomy" id="656744"/>
    <lineage>
        <taxon>Bacteria</taxon>
        <taxon>Pseudomonadati</taxon>
        <taxon>Pseudomonadota</taxon>
        <taxon>Alphaproteobacteria</taxon>
        <taxon>Acetobacterales</taxon>
        <taxon>Acetobacteraceae</taxon>
        <taxon>Gluconobacter</taxon>
    </lineage>
</organism>
<protein>
    <submittedName>
        <fullName evidence="1">Uncharacterized protein</fullName>
    </submittedName>
</protein>
<accession>A0A511AYH3</accession>
<gene>
    <name evidence="1" type="ORF">GWA01_04320</name>
</gene>